<dbReference type="AlphaFoldDB" id="A0A0J9H0B0"/>
<protein>
    <recommendedName>
        <fullName evidence="3">DUF4177 domain-containing protein</fullName>
    </recommendedName>
</protein>
<evidence type="ECO:0000313" key="2">
    <source>
        <dbReference type="Proteomes" id="UP000037178"/>
    </source>
</evidence>
<proteinExistence type="predicted"/>
<sequence>MAEYKAKRNTQPLRLDYGTVTVQGSNCTPAGVQSAVRAQLANRGWELLSILSVRQSG</sequence>
<organism evidence="1 2">
    <name type="scientific">Candidatus Rhodobacter oscarellae</name>
    <dbReference type="NCBI Taxonomy" id="1675527"/>
    <lineage>
        <taxon>Bacteria</taxon>
        <taxon>Pseudomonadati</taxon>
        <taxon>Pseudomonadota</taxon>
        <taxon>Alphaproteobacteria</taxon>
        <taxon>Rhodobacterales</taxon>
        <taxon>Rhodobacter group</taxon>
        <taxon>Rhodobacter</taxon>
    </lineage>
</organism>
<evidence type="ECO:0008006" key="3">
    <source>
        <dbReference type="Google" id="ProtNLM"/>
    </source>
</evidence>
<gene>
    <name evidence="1" type="ORF">AIOL_004149</name>
</gene>
<name>A0A0J9H0B0_9RHOB</name>
<dbReference type="PATRIC" id="fig|1675527.3.peg.4349"/>
<reference evidence="1 2" key="1">
    <citation type="submission" date="2015-06" db="EMBL/GenBank/DDBJ databases">
        <title>Draft genome sequence of an Alphaproteobacteria species associated to the Mediterranean sponge Oscarella lobularis.</title>
        <authorList>
            <person name="Jourda C."/>
            <person name="Santini S."/>
            <person name="Claverie J.-M."/>
        </authorList>
    </citation>
    <scope>NUCLEOTIDE SEQUENCE [LARGE SCALE GENOMIC DNA]</scope>
    <source>
        <strain evidence="1">IGS</strain>
    </source>
</reference>
<dbReference type="STRING" id="1675527.AIOL_004149"/>
<accession>A0A0J9H0B0</accession>
<dbReference type="EMBL" id="LFTY01000002">
    <property type="protein sequence ID" value="KMW59168.1"/>
    <property type="molecule type" value="Genomic_DNA"/>
</dbReference>
<keyword evidence="2" id="KW-1185">Reference proteome</keyword>
<dbReference type="Proteomes" id="UP000037178">
    <property type="component" value="Unassembled WGS sequence"/>
</dbReference>
<comment type="caution">
    <text evidence="1">The sequence shown here is derived from an EMBL/GenBank/DDBJ whole genome shotgun (WGS) entry which is preliminary data.</text>
</comment>
<evidence type="ECO:0000313" key="1">
    <source>
        <dbReference type="EMBL" id="KMW59168.1"/>
    </source>
</evidence>